<dbReference type="PROSITE" id="PS50850">
    <property type="entry name" value="MFS"/>
    <property type="match status" value="1"/>
</dbReference>
<accession>A0A7G9S138</accession>
<feature type="transmembrane region" description="Helical" evidence="6">
    <location>
        <begin position="49"/>
        <end position="68"/>
    </location>
</feature>
<feature type="transmembrane region" description="Helical" evidence="6">
    <location>
        <begin position="278"/>
        <end position="302"/>
    </location>
</feature>
<reference evidence="8 9" key="1">
    <citation type="submission" date="2020-08" db="EMBL/GenBank/DDBJ databases">
        <title>Genome sequence of Erysipelothrix inopinata DSM 15511T.</title>
        <authorList>
            <person name="Hyun D.-W."/>
            <person name="Bae J.-W."/>
        </authorList>
    </citation>
    <scope>NUCLEOTIDE SEQUENCE [LARGE SCALE GENOMIC DNA]</scope>
    <source>
        <strain evidence="8 9">DSM 15511</strain>
    </source>
</reference>
<evidence type="ECO:0000256" key="1">
    <source>
        <dbReference type="ARBA" id="ARBA00004651"/>
    </source>
</evidence>
<evidence type="ECO:0000313" key="9">
    <source>
        <dbReference type="Proteomes" id="UP000515928"/>
    </source>
</evidence>
<dbReference type="SUPFAM" id="SSF103473">
    <property type="entry name" value="MFS general substrate transporter"/>
    <property type="match status" value="1"/>
</dbReference>
<dbReference type="RefSeq" id="WP_187534762.1">
    <property type="nucleotide sequence ID" value="NZ_CBCSHU010000003.1"/>
</dbReference>
<evidence type="ECO:0000259" key="7">
    <source>
        <dbReference type="PROSITE" id="PS50850"/>
    </source>
</evidence>
<dbReference type="CDD" id="cd17320">
    <property type="entry name" value="MFS_MdfA_MDR_like"/>
    <property type="match status" value="1"/>
</dbReference>
<feature type="transmembrane region" description="Helical" evidence="6">
    <location>
        <begin position="371"/>
        <end position="390"/>
    </location>
</feature>
<name>A0A7G9S138_9FIRM</name>
<keyword evidence="3 6" id="KW-0812">Transmembrane</keyword>
<dbReference type="PANTHER" id="PTHR42718:SF9">
    <property type="entry name" value="MAJOR FACILITATOR SUPERFAMILY MULTIDRUG TRANSPORTER MFSC"/>
    <property type="match status" value="1"/>
</dbReference>
<dbReference type="InterPro" id="IPR020846">
    <property type="entry name" value="MFS_dom"/>
</dbReference>
<dbReference type="Proteomes" id="UP000515928">
    <property type="component" value="Chromosome"/>
</dbReference>
<dbReference type="Gene3D" id="1.20.1720.10">
    <property type="entry name" value="Multidrug resistance protein D"/>
    <property type="match status" value="1"/>
</dbReference>
<keyword evidence="5 6" id="KW-0472">Membrane</keyword>
<feature type="transmembrane region" description="Helical" evidence="6">
    <location>
        <begin position="212"/>
        <end position="231"/>
    </location>
</feature>
<keyword evidence="4 6" id="KW-1133">Transmembrane helix</keyword>
<feature type="transmembrane region" description="Helical" evidence="6">
    <location>
        <begin position="80"/>
        <end position="100"/>
    </location>
</feature>
<keyword evidence="9" id="KW-1185">Reference proteome</keyword>
<dbReference type="KEGG" id="eio:H9L01_04200"/>
<evidence type="ECO:0000256" key="2">
    <source>
        <dbReference type="ARBA" id="ARBA00022448"/>
    </source>
</evidence>
<dbReference type="AlphaFoldDB" id="A0A7G9S138"/>
<feature type="domain" description="Major facilitator superfamily (MFS) profile" evidence="7">
    <location>
        <begin position="11"/>
        <end position="396"/>
    </location>
</feature>
<feature type="transmembrane region" description="Helical" evidence="6">
    <location>
        <begin position="243"/>
        <end position="266"/>
    </location>
</feature>
<feature type="transmembrane region" description="Helical" evidence="6">
    <location>
        <begin position="308"/>
        <end position="333"/>
    </location>
</feature>
<evidence type="ECO:0000256" key="4">
    <source>
        <dbReference type="ARBA" id="ARBA00022989"/>
    </source>
</evidence>
<dbReference type="InterPro" id="IPR036259">
    <property type="entry name" value="MFS_trans_sf"/>
</dbReference>
<feature type="transmembrane region" description="Helical" evidence="6">
    <location>
        <begin position="345"/>
        <end position="365"/>
    </location>
</feature>
<gene>
    <name evidence="8" type="ORF">H9L01_04200</name>
</gene>
<dbReference type="EMBL" id="CP060715">
    <property type="protein sequence ID" value="QNN61563.1"/>
    <property type="molecule type" value="Genomic_DNA"/>
</dbReference>
<dbReference type="InterPro" id="IPR011701">
    <property type="entry name" value="MFS"/>
</dbReference>
<dbReference type="PANTHER" id="PTHR42718">
    <property type="entry name" value="MAJOR FACILITATOR SUPERFAMILY MULTIDRUG TRANSPORTER MFSC"/>
    <property type="match status" value="1"/>
</dbReference>
<evidence type="ECO:0000313" key="8">
    <source>
        <dbReference type="EMBL" id="QNN61563.1"/>
    </source>
</evidence>
<dbReference type="GO" id="GO:0022857">
    <property type="term" value="F:transmembrane transporter activity"/>
    <property type="evidence" value="ECO:0007669"/>
    <property type="project" value="InterPro"/>
</dbReference>
<dbReference type="GO" id="GO:0005886">
    <property type="term" value="C:plasma membrane"/>
    <property type="evidence" value="ECO:0007669"/>
    <property type="project" value="UniProtKB-SubCell"/>
</dbReference>
<feature type="transmembrane region" description="Helical" evidence="6">
    <location>
        <begin position="135"/>
        <end position="158"/>
    </location>
</feature>
<evidence type="ECO:0000256" key="6">
    <source>
        <dbReference type="SAM" id="Phobius"/>
    </source>
</evidence>
<feature type="transmembrane region" description="Helical" evidence="6">
    <location>
        <begin position="164"/>
        <end position="183"/>
    </location>
</feature>
<protein>
    <submittedName>
        <fullName evidence="8">Multidrug effflux MFS transporter</fullName>
    </submittedName>
</protein>
<keyword evidence="2" id="KW-0813">Transport</keyword>
<evidence type="ECO:0000256" key="3">
    <source>
        <dbReference type="ARBA" id="ARBA00022692"/>
    </source>
</evidence>
<comment type="subcellular location">
    <subcellularLocation>
        <location evidence="1">Cell membrane</location>
        <topology evidence="1">Multi-pass membrane protein</topology>
    </subcellularLocation>
</comment>
<organism evidence="8 9">
    <name type="scientific">Erysipelothrix inopinata</name>
    <dbReference type="NCBI Taxonomy" id="225084"/>
    <lineage>
        <taxon>Bacteria</taxon>
        <taxon>Bacillati</taxon>
        <taxon>Bacillota</taxon>
        <taxon>Erysipelotrichia</taxon>
        <taxon>Erysipelotrichales</taxon>
        <taxon>Erysipelotrichaceae</taxon>
        <taxon>Erysipelothrix</taxon>
    </lineage>
</organism>
<sequence>MKKNIENNKPSFILLIVLLGFPQLHEAMISPSIQNIAERFVIHIDQAQLVLSLYFTAFAVGVLFWGYFSDIKGRRPAMISGFITYTIGTLIAIIAPSFTIFMVGRFIGAFGLATGSVTTQTILREAFSQNVRNKLFSQVSIALAFVPGIGPTLGGALVDAGGSRLLLICLVISSMCIVAVTYYRLPETQVQTTNTNINFIEVAKRMLCTKTVWIYGFFITAYNAIMSIYYMEIPLLFTHHFQMSLARIGSFGISLAIATILGALCTQQLLKKYDPQSIIMIGNIFVLCGAIFMVFTTVLVNSESVKPFLYILGMFIVRFGTAISLSNAISLSLNGFEDVYGTAGSLLSLGYYLGISGLMQIMSWIRSNSLLIMPLYFVVLAIIMMGLTYLTMDKSNKNT</sequence>
<dbReference type="Pfam" id="PF07690">
    <property type="entry name" value="MFS_1"/>
    <property type="match status" value="1"/>
</dbReference>
<evidence type="ECO:0000256" key="5">
    <source>
        <dbReference type="ARBA" id="ARBA00023136"/>
    </source>
</evidence>
<feature type="transmembrane region" description="Helical" evidence="6">
    <location>
        <begin position="106"/>
        <end position="123"/>
    </location>
</feature>
<proteinExistence type="predicted"/>